<dbReference type="EMBL" id="CM042887">
    <property type="protein sequence ID" value="KAI4329702.1"/>
    <property type="molecule type" value="Genomic_DNA"/>
</dbReference>
<comment type="caution">
    <text evidence="1">The sequence shown here is derived from an EMBL/GenBank/DDBJ whole genome shotgun (WGS) entry which is preliminary data.</text>
</comment>
<gene>
    <name evidence="1" type="ORF">MLD38_028057</name>
</gene>
<organism evidence="1 2">
    <name type="scientific">Melastoma candidum</name>
    <dbReference type="NCBI Taxonomy" id="119954"/>
    <lineage>
        <taxon>Eukaryota</taxon>
        <taxon>Viridiplantae</taxon>
        <taxon>Streptophyta</taxon>
        <taxon>Embryophyta</taxon>
        <taxon>Tracheophyta</taxon>
        <taxon>Spermatophyta</taxon>
        <taxon>Magnoliopsida</taxon>
        <taxon>eudicotyledons</taxon>
        <taxon>Gunneridae</taxon>
        <taxon>Pentapetalae</taxon>
        <taxon>rosids</taxon>
        <taxon>malvids</taxon>
        <taxon>Myrtales</taxon>
        <taxon>Melastomataceae</taxon>
        <taxon>Melastomatoideae</taxon>
        <taxon>Melastomateae</taxon>
        <taxon>Melastoma</taxon>
    </lineage>
</organism>
<protein>
    <submittedName>
        <fullName evidence="1">Uncharacterized protein</fullName>
    </submittedName>
</protein>
<keyword evidence="2" id="KW-1185">Reference proteome</keyword>
<evidence type="ECO:0000313" key="1">
    <source>
        <dbReference type="EMBL" id="KAI4329702.1"/>
    </source>
</evidence>
<reference evidence="2" key="1">
    <citation type="journal article" date="2023" name="Front. Plant Sci.">
        <title>Chromosomal-level genome assembly of Melastoma candidum provides insights into trichome evolution.</title>
        <authorList>
            <person name="Zhong Y."/>
            <person name="Wu W."/>
            <person name="Sun C."/>
            <person name="Zou P."/>
            <person name="Liu Y."/>
            <person name="Dai S."/>
            <person name="Zhou R."/>
        </authorList>
    </citation>
    <scope>NUCLEOTIDE SEQUENCE [LARGE SCALE GENOMIC DNA]</scope>
</reference>
<sequence>MWQRELLEFRTPQHPSLGTNRWGGDSPLLARNVPRESLDQVYLRLTTLRTRDEVYPGADMEEYFESRQRLCDLQQDVPSERPSRSRAKAFLSNLLMTPKRERGASAPEEAILVTRSRKRTCLWFKRWDHRKRWPQGW</sequence>
<name>A0ACB9N1L5_9MYRT</name>
<proteinExistence type="predicted"/>
<dbReference type="Proteomes" id="UP001057402">
    <property type="component" value="Chromosome 8"/>
</dbReference>
<evidence type="ECO:0000313" key="2">
    <source>
        <dbReference type="Proteomes" id="UP001057402"/>
    </source>
</evidence>
<accession>A0ACB9N1L5</accession>